<proteinExistence type="inferred from homology"/>
<comment type="similarity">
    <text evidence="1">Belongs to the bacterial solute-binding protein 1 family.</text>
</comment>
<feature type="compositionally biased region" description="Low complexity" evidence="3">
    <location>
        <begin position="29"/>
        <end position="50"/>
    </location>
</feature>
<dbReference type="PANTHER" id="PTHR43649">
    <property type="entry name" value="ARABINOSE-BINDING PROTEIN-RELATED"/>
    <property type="match status" value="1"/>
</dbReference>
<evidence type="ECO:0000256" key="2">
    <source>
        <dbReference type="ARBA" id="ARBA00022448"/>
    </source>
</evidence>
<name>A0A3G3JTU9_9BACL</name>
<gene>
    <name evidence="5" type="ORF">EAV92_03150</name>
</gene>
<evidence type="ECO:0000256" key="1">
    <source>
        <dbReference type="ARBA" id="ARBA00008520"/>
    </source>
</evidence>
<dbReference type="InterPro" id="IPR050490">
    <property type="entry name" value="Bact_solute-bd_prot1"/>
</dbReference>
<keyword evidence="6" id="KW-1185">Reference proteome</keyword>
<keyword evidence="2" id="KW-0813">Transport</keyword>
<dbReference type="EMBL" id="CP033433">
    <property type="protein sequence ID" value="AYQ71660.1"/>
    <property type="molecule type" value="Genomic_DNA"/>
</dbReference>
<feature type="region of interest" description="Disordered" evidence="3">
    <location>
        <begin position="24"/>
        <end position="52"/>
    </location>
</feature>
<dbReference type="Pfam" id="PF01547">
    <property type="entry name" value="SBP_bac_1"/>
    <property type="match status" value="1"/>
</dbReference>
<sequence length="465" mass="49601">MNRKLALVISSVLALSTVLAACGGSNDKASQSPSASAPAASSASASPSESEPAKVEKFDISLRHIQVGQAQQFRKAILDEVVKRSEAEVPGANYEYDAVEDSVNRWTKLPAEMAAGNPPKIFDLFGGPGDGQKYAKAGKLLDVTPILDELGIKDKFTDVSTFVVDGKIYGLPIGASSEGLFYNTEIFSKYGINPPKTLDELEAAAETLKKNGITPFAMGSSAAWVPLMMVNTMMARYAGPDIQAGLGNGTHKWNEPEVVAAFAKYADWEKKGYFTKGELGIDYAGQTDQFITGKAGMLFDGTWRASSFKADGDAIGKALAGKVGYVAFPSVPNGKGDQTAVNYNQNNGYGFSADLNDNERAAVKAFIKNMYTDEFQIRGFKEDGVLPSMKVPADQLTSDDPVISKILDANKAATTVFPHFDSLVVSKVNGEVEKQIQLLIAGKATAQEVTDAIQKVSDAERAAAQ</sequence>
<organism evidence="5 6">
    <name type="scientific">Cohnella candidum</name>
    <dbReference type="NCBI Taxonomy" id="2674991"/>
    <lineage>
        <taxon>Bacteria</taxon>
        <taxon>Bacillati</taxon>
        <taxon>Bacillota</taxon>
        <taxon>Bacilli</taxon>
        <taxon>Bacillales</taxon>
        <taxon>Paenibacillaceae</taxon>
        <taxon>Cohnella</taxon>
    </lineage>
</organism>
<evidence type="ECO:0000256" key="3">
    <source>
        <dbReference type="SAM" id="MobiDB-lite"/>
    </source>
</evidence>
<reference evidence="5 6" key="1">
    <citation type="submission" date="2018-10" db="EMBL/GenBank/DDBJ databases">
        <title>Genome Sequence of Cohnella sp.</title>
        <authorList>
            <person name="Srinivasan S."/>
            <person name="Kim M.K."/>
        </authorList>
    </citation>
    <scope>NUCLEOTIDE SEQUENCE [LARGE SCALE GENOMIC DNA]</scope>
    <source>
        <strain evidence="5 6">18JY8-7</strain>
    </source>
</reference>
<dbReference type="KEGG" id="coh:EAV92_03150"/>
<keyword evidence="4" id="KW-0732">Signal</keyword>
<dbReference type="PROSITE" id="PS51257">
    <property type="entry name" value="PROKAR_LIPOPROTEIN"/>
    <property type="match status" value="1"/>
</dbReference>
<dbReference type="InterPro" id="IPR006059">
    <property type="entry name" value="SBP"/>
</dbReference>
<dbReference type="PANTHER" id="PTHR43649:SF29">
    <property type="entry name" value="OSMOPROTECTIVE COMPOUNDS-BINDING PROTEIN GGTB"/>
    <property type="match status" value="1"/>
</dbReference>
<dbReference type="Gene3D" id="3.40.190.10">
    <property type="entry name" value="Periplasmic binding protein-like II"/>
    <property type="match status" value="2"/>
</dbReference>
<dbReference type="RefSeq" id="WP_123039723.1">
    <property type="nucleotide sequence ID" value="NZ_CP033433.1"/>
</dbReference>
<feature type="chain" id="PRO_5018026335" evidence="4">
    <location>
        <begin position="21"/>
        <end position="465"/>
    </location>
</feature>
<accession>A0A3G3JTU9</accession>
<dbReference type="AlphaFoldDB" id="A0A3G3JTU9"/>
<evidence type="ECO:0000256" key="4">
    <source>
        <dbReference type="SAM" id="SignalP"/>
    </source>
</evidence>
<dbReference type="SUPFAM" id="SSF53850">
    <property type="entry name" value="Periplasmic binding protein-like II"/>
    <property type="match status" value="1"/>
</dbReference>
<protein>
    <submittedName>
        <fullName evidence="5">Extracellular solute-binding protein</fullName>
    </submittedName>
</protein>
<dbReference type="Proteomes" id="UP000269097">
    <property type="component" value="Chromosome"/>
</dbReference>
<feature type="signal peptide" evidence="4">
    <location>
        <begin position="1"/>
        <end position="20"/>
    </location>
</feature>
<evidence type="ECO:0000313" key="6">
    <source>
        <dbReference type="Proteomes" id="UP000269097"/>
    </source>
</evidence>
<evidence type="ECO:0000313" key="5">
    <source>
        <dbReference type="EMBL" id="AYQ71660.1"/>
    </source>
</evidence>